<accession>A0A0P1M0R2</accession>
<accession>A0A0P1M782</accession>
<dbReference type="Gene3D" id="3.30.1330.90">
    <property type="entry name" value="D-3-phosphoglycerate dehydrogenase, domain 3"/>
    <property type="match status" value="1"/>
</dbReference>
<accession>A0A0P1LEH4</accession>
<accession>A0A0P1NZA0</accession>
<accession>A0A0P1LS46</accession>
<feature type="domain" description="ACT" evidence="11">
    <location>
        <begin position="148"/>
        <end position="218"/>
    </location>
</feature>
<dbReference type="GO" id="GO:0051539">
    <property type="term" value="F:4 iron, 4 sulfur cluster binding"/>
    <property type="evidence" value="ECO:0007669"/>
    <property type="project" value="UniProtKB-UniRule"/>
</dbReference>
<dbReference type="PIRSF" id="PIRSF036692">
    <property type="entry name" value="SDH_B"/>
    <property type="match status" value="1"/>
</dbReference>
<evidence type="ECO:0000313" key="14">
    <source>
        <dbReference type="Proteomes" id="UP000182011"/>
    </source>
</evidence>
<dbReference type="AlphaFoldDB" id="A0A0P1MM86"/>
<evidence type="ECO:0000313" key="15">
    <source>
        <dbReference type="Proteomes" id="UP000182200"/>
    </source>
</evidence>
<dbReference type="Proteomes" id="UP000182011">
    <property type="component" value="Unassembled WGS sequence"/>
</dbReference>
<evidence type="ECO:0000256" key="7">
    <source>
        <dbReference type="ARBA" id="ARBA00023014"/>
    </source>
</evidence>
<dbReference type="Proteomes" id="UP000182200">
    <property type="component" value="Unassembled WGS sequence"/>
</dbReference>
<accession>A0A0P1LU60</accession>
<dbReference type="InterPro" id="IPR045865">
    <property type="entry name" value="ACT-like_dom_sf"/>
</dbReference>
<evidence type="ECO:0000313" key="13">
    <source>
        <dbReference type="EMBL" id="CUU06621.1"/>
    </source>
</evidence>
<dbReference type="EMBL" id="FAOP01000006">
    <property type="protein sequence ID" value="CUU06621.1"/>
    <property type="molecule type" value="Genomic_DNA"/>
</dbReference>
<dbReference type="EMBL" id="CZVI01000009">
    <property type="protein sequence ID" value="CUS85473.1"/>
    <property type="molecule type" value="Genomic_DNA"/>
</dbReference>
<organism evidence="13 14">
    <name type="scientific">Candidatus Kryptonium thompsonii</name>
    <dbReference type="NCBI Taxonomy" id="1633631"/>
    <lineage>
        <taxon>Bacteria</taxon>
        <taxon>Pseudomonadati</taxon>
        <taxon>Candidatus Kryptoniota</taxon>
        <taxon>Candidatus Kryptonium</taxon>
    </lineage>
</organism>
<accession>A0A0N7MQK7</accession>
<dbReference type="PROSITE" id="PS51671">
    <property type="entry name" value="ACT"/>
    <property type="match status" value="1"/>
</dbReference>
<accession>A0A0P1MM86</accession>
<keyword evidence="8 10" id="KW-0456">Lyase</keyword>
<keyword evidence="3 10" id="KW-0312">Gluconeogenesis</keyword>
<evidence type="ECO:0000256" key="5">
    <source>
        <dbReference type="ARBA" id="ARBA00022723"/>
    </source>
</evidence>
<keyword evidence="7 10" id="KW-0411">Iron-sulfur</keyword>
<reference evidence="12 15" key="2">
    <citation type="submission" date="2015-11" db="EMBL/GenBank/DDBJ databases">
        <authorList>
            <person name="Varghese N."/>
        </authorList>
    </citation>
    <scope>NUCLEOTIDE SEQUENCE [LARGE SCALE GENOMIC DNA]</scope>
    <source>
        <strain evidence="12 15">JGI-8</strain>
    </source>
</reference>
<protein>
    <recommendedName>
        <fullName evidence="10">L-serine dehydratase</fullName>
        <ecNumber evidence="10">4.3.1.17</ecNumber>
    </recommendedName>
</protein>
<dbReference type="FunFam" id="3.30.1330.90:FF:000004">
    <property type="entry name" value="L-serine dehydratase, iron-sulfur-dependent subunit beta"/>
    <property type="match status" value="1"/>
</dbReference>
<accession>A0A0S4N9S6</accession>
<evidence type="ECO:0000313" key="12">
    <source>
        <dbReference type="EMBL" id="CUS85473.1"/>
    </source>
</evidence>
<dbReference type="GO" id="GO:0046872">
    <property type="term" value="F:metal ion binding"/>
    <property type="evidence" value="ECO:0007669"/>
    <property type="project" value="UniProtKB-KW"/>
</dbReference>
<dbReference type="InterPro" id="IPR051318">
    <property type="entry name" value="Fe-S_L-Ser"/>
</dbReference>
<dbReference type="OrthoDB" id="9805537at2"/>
<evidence type="ECO:0000256" key="8">
    <source>
        <dbReference type="ARBA" id="ARBA00023239"/>
    </source>
</evidence>
<comment type="catalytic activity">
    <reaction evidence="9 10">
        <text>L-serine = pyruvate + NH4(+)</text>
        <dbReference type="Rhea" id="RHEA:19169"/>
        <dbReference type="ChEBI" id="CHEBI:15361"/>
        <dbReference type="ChEBI" id="CHEBI:28938"/>
        <dbReference type="ChEBI" id="CHEBI:33384"/>
        <dbReference type="EC" id="4.3.1.17"/>
    </reaction>
</comment>
<dbReference type="RefSeq" id="WP_047134913.1">
    <property type="nucleotide sequence ID" value="NZ_CZVI01000009.1"/>
</dbReference>
<accession>A0A0P1NYP7</accession>
<keyword evidence="15" id="KW-1185">Reference proteome</keyword>
<dbReference type="STRING" id="1633631.GCA_001442925_01551"/>
<dbReference type="SUPFAM" id="SSF55021">
    <property type="entry name" value="ACT-like"/>
    <property type="match status" value="1"/>
</dbReference>
<dbReference type="Pfam" id="PF01842">
    <property type="entry name" value="ACT"/>
    <property type="match status" value="1"/>
</dbReference>
<reference evidence="13 14" key="1">
    <citation type="submission" date="2015-11" db="EMBL/GenBank/DDBJ databases">
        <authorList>
            <person name="Zhang Y."/>
            <person name="Guo Z."/>
        </authorList>
    </citation>
    <scope>NUCLEOTIDE SEQUENCE [LARGE SCALE GENOMIC DNA]</scope>
    <source>
        <strain evidence="13">JGI-4</strain>
    </source>
</reference>
<dbReference type="PANTHER" id="PTHR30182">
    <property type="entry name" value="L-SERINE DEHYDRATASE"/>
    <property type="match status" value="1"/>
</dbReference>
<accession>A0A0P1LS69</accession>
<dbReference type="GO" id="GO:0006094">
    <property type="term" value="P:gluconeogenesis"/>
    <property type="evidence" value="ECO:0007669"/>
    <property type="project" value="UniProtKB-KW"/>
</dbReference>
<dbReference type="EC" id="4.3.1.17" evidence="10"/>
<dbReference type="Pfam" id="PF03315">
    <property type="entry name" value="SDH_beta"/>
    <property type="match status" value="1"/>
</dbReference>
<evidence type="ECO:0000256" key="10">
    <source>
        <dbReference type="RuleBase" id="RU366059"/>
    </source>
</evidence>
<evidence type="ECO:0000256" key="9">
    <source>
        <dbReference type="ARBA" id="ARBA00049406"/>
    </source>
</evidence>
<dbReference type="InterPro" id="IPR029009">
    <property type="entry name" value="ASB_dom_sf"/>
</dbReference>
<dbReference type="NCBIfam" id="TIGR00719">
    <property type="entry name" value="sda_beta"/>
    <property type="match status" value="1"/>
</dbReference>
<keyword evidence="5 10" id="KW-0479">Metal-binding</keyword>
<evidence type="ECO:0000256" key="6">
    <source>
        <dbReference type="ARBA" id="ARBA00023004"/>
    </source>
</evidence>
<dbReference type="SUPFAM" id="SSF143548">
    <property type="entry name" value="Serine metabolism enzymes domain"/>
    <property type="match status" value="1"/>
</dbReference>
<accession>A0A0P1P5Q9</accession>
<dbReference type="PANTHER" id="PTHR30182:SF12">
    <property type="entry name" value="L-SERINE DEHYDRATASE, BETA CHAIN-RELATED"/>
    <property type="match status" value="1"/>
</dbReference>
<comment type="similarity">
    <text evidence="2 10">Belongs to the iron-sulfur dependent L-serine dehydratase family.</text>
</comment>
<dbReference type="CDD" id="cd04903">
    <property type="entry name" value="ACT_LSD"/>
    <property type="match status" value="1"/>
</dbReference>
<comment type="cofactor">
    <cofactor evidence="1 10">
        <name>[4Fe-4S] cluster</name>
        <dbReference type="ChEBI" id="CHEBI:49883"/>
    </cofactor>
</comment>
<accession>A0A0N7MRK6</accession>
<dbReference type="InterPro" id="IPR002912">
    <property type="entry name" value="ACT_dom"/>
</dbReference>
<evidence type="ECO:0000256" key="4">
    <source>
        <dbReference type="ARBA" id="ARBA00022485"/>
    </source>
</evidence>
<keyword evidence="4 10" id="KW-0004">4Fe-4S</keyword>
<proteinExistence type="inferred from homology"/>
<dbReference type="InterPro" id="IPR005131">
    <property type="entry name" value="Ser_deHydtase_bsu"/>
</dbReference>
<evidence type="ECO:0000259" key="11">
    <source>
        <dbReference type="PROSITE" id="PS51671"/>
    </source>
</evidence>
<sequence length="220" mass="24122">MPSIFDILGPVMIGPSSSHTAGAAKLGYVARQLLGAEPKQAEITLYNSFARTYKGHGTDRAIIGGILGMKPDDEMLRNSLEIAKERGLKYTFKLIMKAPKLHPNSARINLTDLDGNKIEMVGSSLGGGRIEIVEIEGFKVSFSVMTHTIVIIADDIPGSIAHISGAIAEKNINIANMFVSREEKLANMIIEVDQDVPPEVLEKIRSFKWVHYVRLVEPIL</sequence>
<evidence type="ECO:0000256" key="3">
    <source>
        <dbReference type="ARBA" id="ARBA00022432"/>
    </source>
</evidence>
<dbReference type="InterPro" id="IPR004643">
    <property type="entry name" value="Fe-S_L-Ser_bsu"/>
</dbReference>
<name>A0A0P1MM86_9BACT</name>
<gene>
    <name evidence="13" type="ORF">JGI4_01556</name>
    <name evidence="12" type="ORF">JGI8_00905</name>
</gene>
<evidence type="ECO:0000256" key="2">
    <source>
        <dbReference type="ARBA" id="ARBA00008636"/>
    </source>
</evidence>
<dbReference type="Gene3D" id="3.30.70.260">
    <property type="match status" value="1"/>
</dbReference>
<evidence type="ECO:0000256" key="1">
    <source>
        <dbReference type="ARBA" id="ARBA00001966"/>
    </source>
</evidence>
<keyword evidence="6 10" id="KW-0408">Iron</keyword>
<dbReference type="GO" id="GO:0003941">
    <property type="term" value="F:L-serine ammonia-lyase activity"/>
    <property type="evidence" value="ECO:0007669"/>
    <property type="project" value="UniProtKB-UniRule"/>
</dbReference>